<dbReference type="PANTHER" id="PTHR46696">
    <property type="entry name" value="P450, PUTATIVE (EUROFUNG)-RELATED"/>
    <property type="match status" value="1"/>
</dbReference>
<protein>
    <submittedName>
        <fullName evidence="2">Cytochrome P450</fullName>
    </submittedName>
</protein>
<dbReference type="Pfam" id="PF00067">
    <property type="entry name" value="p450"/>
    <property type="match status" value="1"/>
</dbReference>
<dbReference type="InterPro" id="IPR001128">
    <property type="entry name" value="Cyt_P450"/>
</dbReference>
<comment type="caution">
    <text evidence="2">The sequence shown here is derived from an EMBL/GenBank/DDBJ whole genome shotgun (WGS) entry which is preliminary data.</text>
</comment>
<dbReference type="InterPro" id="IPR036396">
    <property type="entry name" value="Cyt_P450_sf"/>
</dbReference>
<reference evidence="2 3" key="1">
    <citation type="submission" date="2021-08" db="EMBL/GenBank/DDBJ databases">
        <authorList>
            <person name="Tuo L."/>
        </authorList>
    </citation>
    <scope>NUCLEOTIDE SEQUENCE [LARGE SCALE GENOMIC DNA]</scope>
    <source>
        <strain evidence="2 3">JCM 31229</strain>
    </source>
</reference>
<evidence type="ECO:0000313" key="2">
    <source>
        <dbReference type="EMBL" id="MBY8821755.1"/>
    </source>
</evidence>
<gene>
    <name evidence="2" type="ORF">K7G82_05600</name>
</gene>
<name>A0ABS7PKC5_9SPHN</name>
<sequence length="393" mass="44410">MDYDPFSDAAMRDPHAQYLELRKKSGPYFIEKYNAWALVHFDDIWKVSVEHEADMTFTAGQPLTNVLLNEPVPHAFPSMDLSEHRKWRRIVHADYTKSNVESDRPRIEALARELLAPLVERGRFDFYTDYVNRLFAINAGHNLGLGRDESIEWRRLIDETMHRETGQVGTSSPRNHAAAMALFGQLHAYVEGLRRNPERAGGHIRKYLEAEVDGRRLENQDIVSLLVIFLTVGSGTTPNVCAGAVYYLAQHPDQQQAVLGDRSLTPRAFFEAARYDQPTNILCRRAIRDIPVGGETIRAGQNILMVYASGNRDEAEFERAGEFDIFRSCPRDLTYGIGGHKCLGMHLATMAGTIALDEFFRISGRYRVDSANCTRAYGEFLSGFDHVPVELGA</sequence>
<comment type="similarity">
    <text evidence="1">Belongs to the cytochrome P450 family.</text>
</comment>
<dbReference type="Gene3D" id="1.10.630.10">
    <property type="entry name" value="Cytochrome P450"/>
    <property type="match status" value="1"/>
</dbReference>
<keyword evidence="3" id="KW-1185">Reference proteome</keyword>
<evidence type="ECO:0000313" key="3">
    <source>
        <dbReference type="Proteomes" id="UP000706039"/>
    </source>
</evidence>
<dbReference type="EMBL" id="JAINVV010000003">
    <property type="protein sequence ID" value="MBY8821755.1"/>
    <property type="molecule type" value="Genomic_DNA"/>
</dbReference>
<dbReference type="Proteomes" id="UP000706039">
    <property type="component" value="Unassembled WGS sequence"/>
</dbReference>
<dbReference type="PANTHER" id="PTHR46696:SF1">
    <property type="entry name" value="CYTOCHROME P450 YJIB-RELATED"/>
    <property type="match status" value="1"/>
</dbReference>
<proteinExistence type="inferred from homology"/>
<evidence type="ECO:0000256" key="1">
    <source>
        <dbReference type="ARBA" id="ARBA00010617"/>
    </source>
</evidence>
<dbReference type="PRINTS" id="PR00359">
    <property type="entry name" value="BP450"/>
</dbReference>
<accession>A0ABS7PKC5</accession>
<organism evidence="2 3">
    <name type="scientific">Sphingomonas colocasiae</name>
    <dbReference type="NCBI Taxonomy" id="1848973"/>
    <lineage>
        <taxon>Bacteria</taxon>
        <taxon>Pseudomonadati</taxon>
        <taxon>Pseudomonadota</taxon>
        <taxon>Alphaproteobacteria</taxon>
        <taxon>Sphingomonadales</taxon>
        <taxon>Sphingomonadaceae</taxon>
        <taxon>Sphingomonas</taxon>
    </lineage>
</organism>
<dbReference type="InterPro" id="IPR002397">
    <property type="entry name" value="Cyt_P450_B"/>
</dbReference>
<dbReference type="SUPFAM" id="SSF48264">
    <property type="entry name" value="Cytochrome P450"/>
    <property type="match status" value="1"/>
</dbReference>